<protein>
    <submittedName>
        <fullName evidence="6">Aspartate aminotransferase family protein</fullName>
    </submittedName>
</protein>
<dbReference type="InterPro" id="IPR005814">
    <property type="entry name" value="Aminotrans_3"/>
</dbReference>
<evidence type="ECO:0000256" key="2">
    <source>
        <dbReference type="ARBA" id="ARBA00022576"/>
    </source>
</evidence>
<keyword evidence="4 5" id="KW-0663">Pyridoxal phosphate</keyword>
<organism evidence="6 7">
    <name type="scientific">Sphaerisporangium corydalis</name>
    <dbReference type="NCBI Taxonomy" id="1441875"/>
    <lineage>
        <taxon>Bacteria</taxon>
        <taxon>Bacillati</taxon>
        <taxon>Actinomycetota</taxon>
        <taxon>Actinomycetes</taxon>
        <taxon>Streptosporangiales</taxon>
        <taxon>Streptosporangiaceae</taxon>
        <taxon>Sphaerisporangium</taxon>
    </lineage>
</organism>
<dbReference type="Pfam" id="PF00202">
    <property type="entry name" value="Aminotran_3"/>
    <property type="match status" value="1"/>
</dbReference>
<dbReference type="SUPFAM" id="SSF53383">
    <property type="entry name" value="PLP-dependent transferases"/>
    <property type="match status" value="1"/>
</dbReference>
<dbReference type="InterPro" id="IPR015421">
    <property type="entry name" value="PyrdxlP-dep_Trfase_major"/>
</dbReference>
<evidence type="ECO:0000256" key="3">
    <source>
        <dbReference type="ARBA" id="ARBA00022679"/>
    </source>
</evidence>
<evidence type="ECO:0000313" key="7">
    <source>
        <dbReference type="Proteomes" id="UP001595891"/>
    </source>
</evidence>
<dbReference type="InterPro" id="IPR015422">
    <property type="entry name" value="PyrdxlP-dep_Trfase_small"/>
</dbReference>
<dbReference type="GO" id="GO:0008483">
    <property type="term" value="F:transaminase activity"/>
    <property type="evidence" value="ECO:0007669"/>
    <property type="project" value="UniProtKB-KW"/>
</dbReference>
<evidence type="ECO:0000313" key="6">
    <source>
        <dbReference type="EMBL" id="MFC4586663.1"/>
    </source>
</evidence>
<sequence>MPELIGIDECESLTAQQVHDMYGKYVSRSQVSLMTSFGFGRELVERAEGMWIWTRDGRRILDFTGGVGVLNHGHNHPRILAARRRFQERRRMEVHKTYFSPYVAALGHNLAQLLPGDLNMSFFPNSGAEAVEGAVKLAYKYHKGKRHRILRSDIAFHGKLLGSGGLTAAGQNRFGFPTIPGIGVFTYDDLASVREAVAAARRPDGRCDVYAILVEPFSASTMRFCSEEFLRGLREICDAEDIVLVFDEIYTGWGKTGSLFYFTRHPGLVPDVVTTSKTFGGGKSSISAFVAREPVFRKAYDNLTDSLLHSTSTTYYGFGEETATAIEAVNIAVEDDYPARAREIERVLAPGLDRIRKEHPEAVAEVRGAGALYGIFLDGGPKILDLVARIAPAGLARDPNFRIKLITCAVVDALYRDHDIYTYYTLNGRNPLVAAPAAVAEPADVEYFLDALDQTLAKGLTRLVSRFVREKVAPRWPSGS</sequence>
<dbReference type="EMBL" id="JBHSFN010000006">
    <property type="protein sequence ID" value="MFC4586663.1"/>
    <property type="molecule type" value="Genomic_DNA"/>
</dbReference>
<name>A0ABV9ECY3_9ACTN</name>
<dbReference type="PANTHER" id="PTHR11986">
    <property type="entry name" value="AMINOTRANSFERASE CLASS III"/>
    <property type="match status" value="1"/>
</dbReference>
<dbReference type="Gene3D" id="3.40.640.10">
    <property type="entry name" value="Type I PLP-dependent aspartate aminotransferase-like (Major domain)"/>
    <property type="match status" value="1"/>
</dbReference>
<comment type="cofactor">
    <cofactor evidence="1">
        <name>pyridoxal 5'-phosphate</name>
        <dbReference type="ChEBI" id="CHEBI:597326"/>
    </cofactor>
</comment>
<comment type="caution">
    <text evidence="6">The sequence shown here is derived from an EMBL/GenBank/DDBJ whole genome shotgun (WGS) entry which is preliminary data.</text>
</comment>
<dbReference type="InterPro" id="IPR015424">
    <property type="entry name" value="PyrdxlP-dep_Trfase"/>
</dbReference>
<evidence type="ECO:0000256" key="4">
    <source>
        <dbReference type="ARBA" id="ARBA00022898"/>
    </source>
</evidence>
<evidence type="ECO:0000256" key="1">
    <source>
        <dbReference type="ARBA" id="ARBA00001933"/>
    </source>
</evidence>
<evidence type="ECO:0000256" key="5">
    <source>
        <dbReference type="RuleBase" id="RU003560"/>
    </source>
</evidence>
<dbReference type="InterPro" id="IPR050103">
    <property type="entry name" value="Class-III_PLP-dep_AT"/>
</dbReference>
<comment type="similarity">
    <text evidence="5">Belongs to the class-III pyridoxal-phosphate-dependent aminotransferase family.</text>
</comment>
<reference evidence="7" key="1">
    <citation type="journal article" date="2019" name="Int. J. Syst. Evol. Microbiol.">
        <title>The Global Catalogue of Microorganisms (GCM) 10K type strain sequencing project: providing services to taxonomists for standard genome sequencing and annotation.</title>
        <authorList>
            <consortium name="The Broad Institute Genomics Platform"/>
            <consortium name="The Broad Institute Genome Sequencing Center for Infectious Disease"/>
            <person name="Wu L."/>
            <person name="Ma J."/>
        </authorList>
    </citation>
    <scope>NUCLEOTIDE SEQUENCE [LARGE SCALE GENOMIC DNA]</scope>
    <source>
        <strain evidence="7">CCUG 49560</strain>
    </source>
</reference>
<dbReference type="RefSeq" id="WP_262850450.1">
    <property type="nucleotide sequence ID" value="NZ_JANZYP010000104.1"/>
</dbReference>
<keyword evidence="2 6" id="KW-0032">Aminotransferase</keyword>
<keyword evidence="3" id="KW-0808">Transferase</keyword>
<dbReference type="Gene3D" id="3.90.1150.10">
    <property type="entry name" value="Aspartate Aminotransferase, domain 1"/>
    <property type="match status" value="1"/>
</dbReference>
<dbReference type="PANTHER" id="PTHR11986:SF79">
    <property type="entry name" value="ACETYLORNITHINE AMINOTRANSFERASE, MITOCHONDRIAL"/>
    <property type="match status" value="1"/>
</dbReference>
<proteinExistence type="inferred from homology"/>
<accession>A0ABV9ECY3</accession>
<gene>
    <name evidence="6" type="ORF">ACFO8L_11295</name>
</gene>
<keyword evidence="7" id="KW-1185">Reference proteome</keyword>
<dbReference type="Proteomes" id="UP001595891">
    <property type="component" value="Unassembled WGS sequence"/>
</dbReference>